<accession>A0A371QA50</accession>
<gene>
    <name evidence="1" type="ORF">DY245_03825</name>
</gene>
<dbReference type="EMBL" id="QUAC01000021">
    <property type="protein sequence ID" value="REK91595.1"/>
    <property type="molecule type" value="Genomic_DNA"/>
</dbReference>
<proteinExistence type="predicted"/>
<dbReference type="AlphaFoldDB" id="A0A371QA50"/>
<dbReference type="SUPFAM" id="SSF101478">
    <property type="entry name" value="ADP-ribosylglycohydrolase"/>
    <property type="match status" value="1"/>
</dbReference>
<dbReference type="GO" id="GO:0016787">
    <property type="term" value="F:hydrolase activity"/>
    <property type="evidence" value="ECO:0007669"/>
    <property type="project" value="UniProtKB-KW"/>
</dbReference>
<name>A0A371QA50_STRIH</name>
<evidence type="ECO:0000313" key="1">
    <source>
        <dbReference type="EMBL" id="REK91595.1"/>
    </source>
</evidence>
<dbReference type="Pfam" id="PF03747">
    <property type="entry name" value="ADP_ribosyl_GH"/>
    <property type="match status" value="1"/>
</dbReference>
<reference evidence="1 2" key="1">
    <citation type="submission" date="2018-08" db="EMBL/GenBank/DDBJ databases">
        <title>Streptomyces NEAU-D10 sp. nov., a novel Actinomycete isolated from soil.</title>
        <authorList>
            <person name="Jin L."/>
        </authorList>
    </citation>
    <scope>NUCLEOTIDE SEQUENCE [LARGE SCALE GENOMIC DNA]</scope>
    <source>
        <strain evidence="1 2">NEAU-D10</strain>
    </source>
</reference>
<sequence length="57" mass="5832">MASALWTTAAGLGDVDTTCAIAGGVVAARTGVAALPEEWRERREPLPAGVLPAPWNS</sequence>
<comment type="caution">
    <text evidence="1">The sequence shown here is derived from an EMBL/GenBank/DDBJ whole genome shotgun (WGS) entry which is preliminary data.</text>
</comment>
<organism evidence="1 2">
    <name type="scientific">Streptomyces inhibens</name>
    <dbReference type="NCBI Taxonomy" id="2293571"/>
    <lineage>
        <taxon>Bacteria</taxon>
        <taxon>Bacillati</taxon>
        <taxon>Actinomycetota</taxon>
        <taxon>Actinomycetes</taxon>
        <taxon>Kitasatosporales</taxon>
        <taxon>Streptomycetaceae</taxon>
        <taxon>Streptomyces</taxon>
    </lineage>
</organism>
<protein>
    <submittedName>
        <fullName evidence="1">ADP-ribosylglycohydrolase family protein</fullName>
    </submittedName>
</protein>
<evidence type="ECO:0000313" key="2">
    <source>
        <dbReference type="Proteomes" id="UP000262477"/>
    </source>
</evidence>
<dbReference type="InterPro" id="IPR005502">
    <property type="entry name" value="Ribosyl_crysJ1"/>
</dbReference>
<keyword evidence="2" id="KW-1185">Reference proteome</keyword>
<keyword evidence="1" id="KW-0378">Hydrolase</keyword>
<dbReference type="InterPro" id="IPR036705">
    <property type="entry name" value="Ribosyl_crysJ1_sf"/>
</dbReference>
<dbReference type="Gene3D" id="1.10.4080.10">
    <property type="entry name" value="ADP-ribosylation/Crystallin J1"/>
    <property type="match status" value="1"/>
</dbReference>
<dbReference type="Proteomes" id="UP000262477">
    <property type="component" value="Unassembled WGS sequence"/>
</dbReference>